<dbReference type="OrthoDB" id="9034298at2"/>
<feature type="transmembrane region" description="Helical" evidence="6">
    <location>
        <begin position="54"/>
        <end position="74"/>
    </location>
</feature>
<feature type="transmembrane region" description="Helical" evidence="6">
    <location>
        <begin position="106"/>
        <end position="123"/>
    </location>
</feature>
<dbReference type="RefSeq" id="WP_085091712.1">
    <property type="nucleotide sequence ID" value="NZ_FXAK01000009.1"/>
</dbReference>
<evidence type="ECO:0000256" key="2">
    <source>
        <dbReference type="ARBA" id="ARBA00022475"/>
    </source>
</evidence>
<reference evidence="7 8" key="1">
    <citation type="submission" date="2017-04" db="EMBL/GenBank/DDBJ databases">
        <authorList>
            <person name="Afonso C.L."/>
            <person name="Miller P.J."/>
            <person name="Scott M.A."/>
            <person name="Spackman E."/>
            <person name="Goraichik I."/>
            <person name="Dimitrov K.M."/>
            <person name="Suarez D.L."/>
            <person name="Swayne D.E."/>
        </authorList>
    </citation>
    <scope>NUCLEOTIDE SEQUENCE [LARGE SCALE GENOMIC DNA]</scope>
    <source>
        <strain evidence="7 8">A2P</strain>
    </source>
</reference>
<feature type="transmembrane region" description="Helical" evidence="6">
    <location>
        <begin position="153"/>
        <end position="170"/>
    </location>
</feature>
<protein>
    <submittedName>
        <fullName evidence="7">Amino acid/amide ABC transporter membrane protein 2, HAAT family</fullName>
    </submittedName>
</protein>
<keyword evidence="2" id="KW-1003">Cell membrane</keyword>
<feature type="transmembrane region" description="Helical" evidence="6">
    <location>
        <begin position="200"/>
        <end position="222"/>
    </location>
</feature>
<dbReference type="Proteomes" id="UP000192936">
    <property type="component" value="Unassembled WGS sequence"/>
</dbReference>
<evidence type="ECO:0000256" key="6">
    <source>
        <dbReference type="SAM" id="Phobius"/>
    </source>
</evidence>
<evidence type="ECO:0000256" key="4">
    <source>
        <dbReference type="ARBA" id="ARBA00022989"/>
    </source>
</evidence>
<dbReference type="GO" id="GO:0015658">
    <property type="term" value="F:branched-chain amino acid transmembrane transporter activity"/>
    <property type="evidence" value="ECO:0007669"/>
    <property type="project" value="InterPro"/>
</dbReference>
<dbReference type="PANTHER" id="PTHR30482:SF20">
    <property type="entry name" value="HIGH-AFFINITY BRANCHED-CHAIN AMINO ACID TRANSPORT SYSTEM PERMEASE PROTEIN LIVM"/>
    <property type="match status" value="1"/>
</dbReference>
<evidence type="ECO:0000256" key="3">
    <source>
        <dbReference type="ARBA" id="ARBA00022692"/>
    </source>
</evidence>
<evidence type="ECO:0000313" key="8">
    <source>
        <dbReference type="Proteomes" id="UP000192936"/>
    </source>
</evidence>
<keyword evidence="4 6" id="KW-1133">Transmembrane helix</keyword>
<dbReference type="CDD" id="cd06581">
    <property type="entry name" value="TM_PBP1_LivM_like"/>
    <property type="match status" value="1"/>
</dbReference>
<evidence type="ECO:0000313" key="7">
    <source>
        <dbReference type="EMBL" id="SMF90054.1"/>
    </source>
</evidence>
<organism evidence="7 8">
    <name type="scientific">Azospirillum oryzae</name>
    <dbReference type="NCBI Taxonomy" id="286727"/>
    <lineage>
        <taxon>Bacteria</taxon>
        <taxon>Pseudomonadati</taxon>
        <taxon>Pseudomonadota</taxon>
        <taxon>Alphaproteobacteria</taxon>
        <taxon>Rhodospirillales</taxon>
        <taxon>Azospirillaceae</taxon>
        <taxon>Azospirillum</taxon>
    </lineage>
</organism>
<keyword evidence="3 6" id="KW-0812">Transmembrane</keyword>
<feature type="transmembrane region" description="Helical" evidence="6">
    <location>
        <begin position="25"/>
        <end position="47"/>
    </location>
</feature>
<gene>
    <name evidence="7" type="ORF">SAMN02982917_6949</name>
</gene>
<dbReference type="PANTHER" id="PTHR30482">
    <property type="entry name" value="HIGH-AFFINITY BRANCHED-CHAIN AMINO ACID TRANSPORT SYSTEM PERMEASE"/>
    <property type="match status" value="1"/>
</dbReference>
<proteinExistence type="predicted"/>
<comment type="subcellular location">
    <subcellularLocation>
        <location evidence="1">Cell membrane</location>
        <topology evidence="1">Multi-pass membrane protein</topology>
    </subcellularLocation>
</comment>
<evidence type="ECO:0000256" key="1">
    <source>
        <dbReference type="ARBA" id="ARBA00004651"/>
    </source>
</evidence>
<dbReference type="AlphaFoldDB" id="A0A1X7HNS1"/>
<feature type="transmembrane region" description="Helical" evidence="6">
    <location>
        <begin position="242"/>
        <end position="266"/>
    </location>
</feature>
<accession>A0A1X7HNS1</accession>
<dbReference type="InterPro" id="IPR001851">
    <property type="entry name" value="ABC_transp_permease"/>
</dbReference>
<name>A0A1X7HNS1_9PROT</name>
<dbReference type="Pfam" id="PF02653">
    <property type="entry name" value="BPD_transp_2"/>
    <property type="match status" value="1"/>
</dbReference>
<sequence length="307" mass="32947">MKRITTLYAALAVLALVPWFLGNRYVFHIATMITIMTPMAFSMGLMLKLGQLSIAQPAFMGIGAYAAALLSMQLGLPTPAALLCGGLIGGLMALATGPVFLRIKGVYFVLLTYAFGEVIFLIFQEWTSLTGGMSGLYGIPKLSLFGFRLAQTYHYYVLGLVFTVLCFLVLRGIEKSNIGAIIEALNEDEMLSRSIGSNAIAWRVAAYTLSGFIAGISGGIYAFYIGFLSPDPFGFRGSVDLIVINTIGGTGSILGPLLGAIVVVPLPELLREARQYQLLIYGVCLMASIIFIKQGLVSLGRRRGGKA</sequence>
<dbReference type="STRING" id="286727.SAMN02982917_6949"/>
<dbReference type="EMBL" id="FXAK01000009">
    <property type="protein sequence ID" value="SMF90054.1"/>
    <property type="molecule type" value="Genomic_DNA"/>
</dbReference>
<dbReference type="InterPro" id="IPR043428">
    <property type="entry name" value="LivM-like"/>
</dbReference>
<evidence type="ECO:0000256" key="5">
    <source>
        <dbReference type="ARBA" id="ARBA00023136"/>
    </source>
</evidence>
<dbReference type="GO" id="GO:0005886">
    <property type="term" value="C:plasma membrane"/>
    <property type="evidence" value="ECO:0007669"/>
    <property type="project" value="UniProtKB-SubCell"/>
</dbReference>
<feature type="transmembrane region" description="Helical" evidence="6">
    <location>
        <begin position="80"/>
        <end position="101"/>
    </location>
</feature>
<feature type="transmembrane region" description="Helical" evidence="6">
    <location>
        <begin position="278"/>
        <end position="297"/>
    </location>
</feature>
<keyword evidence="5 6" id="KW-0472">Membrane</keyword>